<feature type="transmembrane region" description="Helical" evidence="1">
    <location>
        <begin position="232"/>
        <end position="252"/>
    </location>
</feature>
<feature type="domain" description="DUF6534" evidence="2">
    <location>
        <begin position="196"/>
        <end position="284"/>
    </location>
</feature>
<keyword evidence="1" id="KW-0812">Transmembrane</keyword>
<proteinExistence type="predicted"/>
<gene>
    <name evidence="3" type="ORF">ARMOST_18855</name>
</gene>
<name>A0A284S2X1_ARMOS</name>
<dbReference type="PANTHER" id="PTHR40465">
    <property type="entry name" value="CHROMOSOME 1, WHOLE GENOME SHOTGUN SEQUENCE"/>
    <property type="match status" value="1"/>
</dbReference>
<dbReference type="Pfam" id="PF20152">
    <property type="entry name" value="DUF6534"/>
    <property type="match status" value="1"/>
</dbReference>
<dbReference type="STRING" id="47428.A0A284S2X1"/>
<feature type="transmembrane region" description="Helical" evidence="1">
    <location>
        <begin position="186"/>
        <end position="211"/>
    </location>
</feature>
<keyword evidence="1" id="KW-1133">Transmembrane helix</keyword>
<feature type="transmembrane region" description="Helical" evidence="1">
    <location>
        <begin position="16"/>
        <end position="38"/>
    </location>
</feature>
<dbReference type="Proteomes" id="UP000219338">
    <property type="component" value="Unassembled WGS sequence"/>
</dbReference>
<evidence type="ECO:0000256" key="1">
    <source>
        <dbReference type="SAM" id="Phobius"/>
    </source>
</evidence>
<feature type="transmembrane region" description="Helical" evidence="1">
    <location>
        <begin position="98"/>
        <end position="116"/>
    </location>
</feature>
<feature type="transmembrane region" description="Helical" evidence="1">
    <location>
        <begin position="50"/>
        <end position="78"/>
    </location>
</feature>
<dbReference type="InterPro" id="IPR045339">
    <property type="entry name" value="DUF6534"/>
</dbReference>
<protein>
    <recommendedName>
        <fullName evidence="2">DUF6534 domain-containing protein</fullName>
    </recommendedName>
</protein>
<reference evidence="4" key="1">
    <citation type="journal article" date="2017" name="Nat. Ecol. Evol.">
        <title>Genome expansion and lineage-specific genetic innovations in the forest pathogenic fungi Armillaria.</title>
        <authorList>
            <person name="Sipos G."/>
            <person name="Prasanna A.N."/>
            <person name="Walter M.C."/>
            <person name="O'Connor E."/>
            <person name="Balint B."/>
            <person name="Krizsan K."/>
            <person name="Kiss B."/>
            <person name="Hess J."/>
            <person name="Varga T."/>
            <person name="Slot J."/>
            <person name="Riley R."/>
            <person name="Boka B."/>
            <person name="Rigling D."/>
            <person name="Barry K."/>
            <person name="Lee J."/>
            <person name="Mihaltcheva S."/>
            <person name="LaButti K."/>
            <person name="Lipzen A."/>
            <person name="Waldron R."/>
            <person name="Moloney N.M."/>
            <person name="Sperisen C."/>
            <person name="Kredics L."/>
            <person name="Vagvoelgyi C."/>
            <person name="Patrignani A."/>
            <person name="Fitzpatrick D."/>
            <person name="Nagy I."/>
            <person name="Doyle S."/>
            <person name="Anderson J.B."/>
            <person name="Grigoriev I.V."/>
            <person name="Gueldener U."/>
            <person name="Muensterkoetter M."/>
            <person name="Nagy L.G."/>
        </authorList>
    </citation>
    <scope>NUCLEOTIDE SEQUENCE [LARGE SCALE GENOMIC DNA]</scope>
    <source>
        <strain evidence="4">C18/9</strain>
    </source>
</reference>
<keyword evidence="4" id="KW-1185">Reference proteome</keyword>
<dbReference type="AlphaFoldDB" id="A0A284S2X1"/>
<feature type="transmembrane region" description="Helical" evidence="1">
    <location>
        <begin position="128"/>
        <end position="149"/>
    </location>
</feature>
<evidence type="ECO:0000313" key="3">
    <source>
        <dbReference type="EMBL" id="SJL15362.1"/>
    </source>
</evidence>
<evidence type="ECO:0000313" key="4">
    <source>
        <dbReference type="Proteomes" id="UP000219338"/>
    </source>
</evidence>
<sequence length="347" mass="38487">MSSLPSPTLPSLGDTFGALFIGATIAAVLFGIMNLQVLIYYKRYPNDLSLYLYSVALLWVLDSAHFALGTHALYYYLIDMYGNLLGALVGNPIWSMRLQLLIKVWIIVFVQGVYAIRLWKLGRHFHKVLPWFVFVIVAVSFGNSIILLASSVFCTYTPPCLSGAGILMSYETYMQPNLVSISKIDISIYIFYSVAITTDFIIALMMCYYLRESRAVILLPLTASKLLGLMRLVLISGLATSACSLFALVAYIAWSDTLIFVAIDFILPKLYINSLLAMLNYRQHSSTRSISECIVHSIPAVLQFAPISSEGHITETDNTLTLSEIQDVHSSDDSSNSKGIVVLQLGE</sequence>
<dbReference type="OMA" id="LMSYETY"/>
<organism evidence="3 4">
    <name type="scientific">Armillaria ostoyae</name>
    <name type="common">Armillaria root rot fungus</name>
    <dbReference type="NCBI Taxonomy" id="47428"/>
    <lineage>
        <taxon>Eukaryota</taxon>
        <taxon>Fungi</taxon>
        <taxon>Dikarya</taxon>
        <taxon>Basidiomycota</taxon>
        <taxon>Agaricomycotina</taxon>
        <taxon>Agaricomycetes</taxon>
        <taxon>Agaricomycetidae</taxon>
        <taxon>Agaricales</taxon>
        <taxon>Marasmiineae</taxon>
        <taxon>Physalacriaceae</taxon>
        <taxon>Armillaria</taxon>
    </lineage>
</organism>
<feature type="transmembrane region" description="Helical" evidence="1">
    <location>
        <begin position="258"/>
        <end position="279"/>
    </location>
</feature>
<keyword evidence="1" id="KW-0472">Membrane</keyword>
<accession>A0A284S2X1</accession>
<dbReference type="EMBL" id="FUEG01000028">
    <property type="protein sequence ID" value="SJL15362.1"/>
    <property type="molecule type" value="Genomic_DNA"/>
</dbReference>
<dbReference type="PANTHER" id="PTHR40465:SF1">
    <property type="entry name" value="DUF6534 DOMAIN-CONTAINING PROTEIN"/>
    <property type="match status" value="1"/>
</dbReference>
<dbReference type="OrthoDB" id="2952831at2759"/>
<evidence type="ECO:0000259" key="2">
    <source>
        <dbReference type="Pfam" id="PF20152"/>
    </source>
</evidence>